<accession>A0ACB9L865</accession>
<evidence type="ECO:0000313" key="2">
    <source>
        <dbReference type="Proteomes" id="UP000828941"/>
    </source>
</evidence>
<proteinExistence type="predicted"/>
<gene>
    <name evidence="1" type="ORF">L6164_029022</name>
</gene>
<protein>
    <submittedName>
        <fullName evidence="1">Uncharacterized protein</fullName>
    </submittedName>
</protein>
<dbReference type="Proteomes" id="UP000828941">
    <property type="component" value="Chromosome 12"/>
</dbReference>
<comment type="caution">
    <text evidence="1">The sequence shown here is derived from an EMBL/GenBank/DDBJ whole genome shotgun (WGS) entry which is preliminary data.</text>
</comment>
<organism evidence="1 2">
    <name type="scientific">Bauhinia variegata</name>
    <name type="common">Purple orchid tree</name>
    <name type="synonym">Phanera variegata</name>
    <dbReference type="NCBI Taxonomy" id="167791"/>
    <lineage>
        <taxon>Eukaryota</taxon>
        <taxon>Viridiplantae</taxon>
        <taxon>Streptophyta</taxon>
        <taxon>Embryophyta</taxon>
        <taxon>Tracheophyta</taxon>
        <taxon>Spermatophyta</taxon>
        <taxon>Magnoliopsida</taxon>
        <taxon>eudicotyledons</taxon>
        <taxon>Gunneridae</taxon>
        <taxon>Pentapetalae</taxon>
        <taxon>rosids</taxon>
        <taxon>fabids</taxon>
        <taxon>Fabales</taxon>
        <taxon>Fabaceae</taxon>
        <taxon>Cercidoideae</taxon>
        <taxon>Cercideae</taxon>
        <taxon>Bauhiniinae</taxon>
        <taxon>Bauhinia</taxon>
    </lineage>
</organism>
<name>A0ACB9L865_BAUVA</name>
<evidence type="ECO:0000313" key="1">
    <source>
        <dbReference type="EMBL" id="KAI4305670.1"/>
    </source>
</evidence>
<reference evidence="1 2" key="1">
    <citation type="journal article" date="2022" name="DNA Res.">
        <title>Chromosomal-level genome assembly of the orchid tree Bauhinia variegata (Leguminosae; Cercidoideae) supports the allotetraploid origin hypothesis of Bauhinia.</title>
        <authorList>
            <person name="Zhong Y."/>
            <person name="Chen Y."/>
            <person name="Zheng D."/>
            <person name="Pang J."/>
            <person name="Liu Y."/>
            <person name="Luo S."/>
            <person name="Meng S."/>
            <person name="Qian L."/>
            <person name="Wei D."/>
            <person name="Dai S."/>
            <person name="Zhou R."/>
        </authorList>
    </citation>
    <scope>NUCLEOTIDE SEQUENCE [LARGE SCALE GENOMIC DNA]</scope>
    <source>
        <strain evidence="1">BV-YZ2020</strain>
    </source>
</reference>
<keyword evidence="2" id="KW-1185">Reference proteome</keyword>
<sequence>MPQVVFVTVIDRTPSSISYAHTETLIHSAFPSLDFIKATLCKSLLHILSAELICRNPGLRSSCLLVRASNLSVFVTRLSDIVKVKADHRIGNCLKVTIFI</sequence>
<dbReference type="EMBL" id="CM039437">
    <property type="protein sequence ID" value="KAI4305670.1"/>
    <property type="molecule type" value="Genomic_DNA"/>
</dbReference>